<dbReference type="Proteomes" id="UP001165064">
    <property type="component" value="Unassembled WGS sequence"/>
</dbReference>
<comment type="caution">
    <text evidence="1">The sequence shown here is derived from an EMBL/GenBank/DDBJ whole genome shotgun (WGS) entry which is preliminary data.</text>
</comment>
<sequence length="100" mass="11487">MYNDAQYDKVWAYYNRKSKYGVLGMNPSFIKDGYIAAFSNSQLFDGALPDFFQIYDSSLLNKLKNSKRDQRLFMVLIARQDLSFFDAPNLSSVLDSLSST</sequence>
<accession>A0ACB5UBN7</accession>
<proteinExistence type="predicted"/>
<protein>
    <submittedName>
        <fullName evidence="1">Unnamed protein product</fullName>
    </submittedName>
</protein>
<reference evidence="1" key="1">
    <citation type="submission" date="2023-04" db="EMBL/GenBank/DDBJ databases">
        <title>Ambrosiozyma monospora NBRC 10751.</title>
        <authorList>
            <person name="Ichikawa N."/>
            <person name="Sato H."/>
            <person name="Tonouchi N."/>
        </authorList>
    </citation>
    <scope>NUCLEOTIDE SEQUENCE</scope>
    <source>
        <strain evidence="1">NBRC 10751</strain>
    </source>
</reference>
<name>A0ACB5UBN7_AMBMO</name>
<keyword evidence="2" id="KW-1185">Reference proteome</keyword>
<organism evidence="1 2">
    <name type="scientific">Ambrosiozyma monospora</name>
    <name type="common">Yeast</name>
    <name type="synonym">Endomycopsis monosporus</name>
    <dbReference type="NCBI Taxonomy" id="43982"/>
    <lineage>
        <taxon>Eukaryota</taxon>
        <taxon>Fungi</taxon>
        <taxon>Dikarya</taxon>
        <taxon>Ascomycota</taxon>
        <taxon>Saccharomycotina</taxon>
        <taxon>Pichiomycetes</taxon>
        <taxon>Pichiales</taxon>
        <taxon>Pichiaceae</taxon>
        <taxon>Ambrosiozyma</taxon>
    </lineage>
</organism>
<gene>
    <name evidence="1" type="ORF">Amon02_001298200</name>
</gene>
<evidence type="ECO:0000313" key="1">
    <source>
        <dbReference type="EMBL" id="GMF07621.1"/>
    </source>
</evidence>
<dbReference type="EMBL" id="BSXS01016352">
    <property type="protein sequence ID" value="GMF07621.1"/>
    <property type="molecule type" value="Genomic_DNA"/>
</dbReference>
<evidence type="ECO:0000313" key="2">
    <source>
        <dbReference type="Proteomes" id="UP001165064"/>
    </source>
</evidence>